<sequence length="211" mass="23177">MNLYLTTITLNPADQDAVADLDDVQRLHRRLMLLAPDDLGDNARRAAGVLFRIEQDADTTQILVQTRTEPDASRFPVGYGDFECRDIGPVLERLEPGTEVAYRITVNPSKRLAVDEGPGKLQVFKGAAADEWWTERATTCGLELGEFSSVVLPEAIGKKGPDPRRWIHHVLRRFDGTATVTDPDAVREAVQTGIGRAKAFGAGLLSLRVAE</sequence>
<evidence type="ECO:0000313" key="2">
    <source>
        <dbReference type="Proteomes" id="UP001165079"/>
    </source>
</evidence>
<dbReference type="SUPFAM" id="SSF117987">
    <property type="entry name" value="CRISPR-associated protein"/>
    <property type="match status" value="2"/>
</dbReference>
<dbReference type="AlphaFoldDB" id="A0A9W6W963"/>
<dbReference type="NCBIfam" id="TIGR01907">
    <property type="entry name" value="casE_Cse3"/>
    <property type="match status" value="1"/>
</dbReference>
<dbReference type="Pfam" id="PF08798">
    <property type="entry name" value="CRISPR_assoc"/>
    <property type="match status" value="1"/>
</dbReference>
<dbReference type="Proteomes" id="UP001165079">
    <property type="component" value="Unassembled WGS sequence"/>
</dbReference>
<proteinExistence type="predicted"/>
<dbReference type="RefSeq" id="WP_285663408.1">
    <property type="nucleotide sequence ID" value="NZ_BSTX01000002.1"/>
</dbReference>
<dbReference type="EMBL" id="BSTX01000002">
    <property type="protein sequence ID" value="GLZ78244.1"/>
    <property type="molecule type" value="Genomic_DNA"/>
</dbReference>
<accession>A0A9W6W963</accession>
<gene>
    <name evidence="1" type="ORF">Afil01_30510</name>
</gene>
<keyword evidence="2" id="KW-1185">Reference proteome</keyword>
<organism evidence="1 2">
    <name type="scientific">Actinorhabdospora filicis</name>
    <dbReference type="NCBI Taxonomy" id="1785913"/>
    <lineage>
        <taxon>Bacteria</taxon>
        <taxon>Bacillati</taxon>
        <taxon>Actinomycetota</taxon>
        <taxon>Actinomycetes</taxon>
        <taxon>Micromonosporales</taxon>
        <taxon>Micromonosporaceae</taxon>
        <taxon>Actinorhabdospora</taxon>
    </lineage>
</organism>
<dbReference type="SMART" id="SM01101">
    <property type="entry name" value="CRISPR_assoc"/>
    <property type="match status" value="1"/>
</dbReference>
<dbReference type="Gene3D" id="3.30.70.1200">
    <property type="entry name" value="Crispr-associated protein, domain 1"/>
    <property type="match status" value="1"/>
</dbReference>
<reference evidence="1" key="1">
    <citation type="submission" date="2023-03" db="EMBL/GenBank/DDBJ databases">
        <title>Actinorhabdospora filicis NBRC 111898.</title>
        <authorList>
            <person name="Ichikawa N."/>
            <person name="Sato H."/>
            <person name="Tonouchi N."/>
        </authorList>
    </citation>
    <scope>NUCLEOTIDE SEQUENCE</scope>
    <source>
        <strain evidence="1">NBRC 111898</strain>
    </source>
</reference>
<dbReference type="CDD" id="cd09727">
    <property type="entry name" value="Cas6_I-E"/>
    <property type="match status" value="1"/>
</dbReference>
<protein>
    <submittedName>
        <fullName evidence="1">Type I-E CRISPR-associated protein Cas6/Cse3/CasE</fullName>
    </submittedName>
</protein>
<name>A0A9W6W963_9ACTN</name>
<dbReference type="InterPro" id="IPR010179">
    <property type="entry name" value="CRISPR-assoc_prot_Cse3"/>
</dbReference>
<dbReference type="Gene3D" id="3.30.70.1210">
    <property type="entry name" value="Crispr-associated protein, domain 2"/>
    <property type="match status" value="1"/>
</dbReference>
<evidence type="ECO:0000313" key="1">
    <source>
        <dbReference type="EMBL" id="GLZ78244.1"/>
    </source>
</evidence>
<comment type="caution">
    <text evidence="1">The sequence shown here is derived from an EMBL/GenBank/DDBJ whole genome shotgun (WGS) entry which is preliminary data.</text>
</comment>